<organism evidence="1">
    <name type="scientific">uncultured marine virus</name>
    <dbReference type="NCBI Taxonomy" id="186617"/>
    <lineage>
        <taxon>Viruses</taxon>
        <taxon>environmental samples</taxon>
    </lineage>
</organism>
<reference evidence="1" key="1">
    <citation type="journal article" date="2015" name="Front. Microbiol.">
        <title>Combining genomic sequencing methods to explore viral diversity and reveal potential virus-host interactions.</title>
        <authorList>
            <person name="Chow C.E."/>
            <person name="Winget D.M."/>
            <person name="White R.A.III."/>
            <person name="Hallam S.J."/>
            <person name="Suttle C.A."/>
        </authorList>
    </citation>
    <scope>NUCLEOTIDE SEQUENCE</scope>
    <source>
        <strain evidence="1">Anoxic3_1</strain>
    </source>
</reference>
<proteinExistence type="predicted"/>
<sequence>MGRPAANIDASSERKRPGYCVRFERIVNVGGHHAGPLLLAWTTSSKTASRRWTTPDAQLFATVDRDYLVRLAERGGMQVYGSLGDHPWFSWARGVKGQDENFLLMREAASVAIRAALDAARMDPP</sequence>
<evidence type="ECO:0000313" key="1">
    <source>
        <dbReference type="EMBL" id="AKH45928.1"/>
    </source>
</evidence>
<dbReference type="EMBL" id="KR029577">
    <property type="protein sequence ID" value="AKH45928.1"/>
    <property type="molecule type" value="Genomic_DNA"/>
</dbReference>
<reference evidence="1" key="2">
    <citation type="submission" date="2015-03" db="EMBL/GenBank/DDBJ databases">
        <authorList>
            <person name="Chow C.-E.T."/>
            <person name="Winget D.M."/>
            <person name="White R.A.III."/>
            <person name="Hallam S.J."/>
            <person name="Suttle C.A."/>
        </authorList>
    </citation>
    <scope>NUCLEOTIDE SEQUENCE</scope>
    <source>
        <strain evidence="1">Anoxic3_1</strain>
    </source>
</reference>
<protein>
    <submittedName>
        <fullName evidence="1">Uncharacterized protein</fullName>
    </submittedName>
</protein>
<accession>A0A0F7L371</accession>
<name>A0A0F7L371_9VIRU</name>